<organism evidence="1">
    <name type="scientific">Penicillium chrysogenum</name>
    <name type="common">Penicillium notatum</name>
    <dbReference type="NCBI Taxonomy" id="5076"/>
    <lineage>
        <taxon>Eukaryota</taxon>
        <taxon>Fungi</taxon>
        <taxon>Dikarya</taxon>
        <taxon>Ascomycota</taxon>
        <taxon>Pezizomycotina</taxon>
        <taxon>Eurotiomycetes</taxon>
        <taxon>Eurotiomycetidae</taxon>
        <taxon>Eurotiales</taxon>
        <taxon>Aspergillaceae</taxon>
        <taxon>Penicillium</taxon>
        <taxon>Penicillium chrysogenum species complex</taxon>
    </lineage>
</organism>
<dbReference type="AlphaFoldDB" id="A0A167YGA7"/>
<sequence>MALVTIRVKYELTDDSGIEIGDVVRAAIFLGRGQVDMAVEPHGVDQVNQHFTTLSCSRFSKPDLLFAPEHHHIKRKPHSAYSLKYAKNTATKQITRCSYGIRGSQIGLQRSSNGLTSYSTIIEANLRSRRKAECDKDGLH</sequence>
<dbReference type="Proteomes" id="UP000076449">
    <property type="component" value="Chromosome I"/>
</dbReference>
<dbReference type="EMBL" id="CM002798">
    <property type="protein sequence ID" value="KZN94085.1"/>
    <property type="molecule type" value="Genomic_DNA"/>
</dbReference>
<gene>
    <name evidence="1" type="ORF">EN45_042730</name>
</gene>
<reference evidence="1" key="1">
    <citation type="journal article" date="2014" name="Genome Announc.">
        <title>Complete sequencing and chromosome-scale genome assembly of the industrial progenitor strain P2niaD18 from the penicillin producer Penicillium chrysogenum.</title>
        <authorList>
            <person name="Specht T."/>
            <person name="Dahlmann T.A."/>
            <person name="Zadra I."/>
            <person name="Kurnsteiner H."/>
            <person name="Kuck U."/>
        </authorList>
    </citation>
    <scope>NUCLEOTIDE SEQUENCE [LARGE SCALE GENOMIC DNA]</scope>
    <source>
        <strain evidence="1">P2niaD18</strain>
    </source>
</reference>
<protein>
    <submittedName>
        <fullName evidence="1">Uncharacterized protein</fullName>
    </submittedName>
</protein>
<proteinExistence type="predicted"/>
<name>A0A167YGA7_PENCH</name>
<evidence type="ECO:0000313" key="1">
    <source>
        <dbReference type="EMBL" id="KZN94085.1"/>
    </source>
</evidence>
<accession>A0A167YGA7</accession>